<comment type="similarity">
    <text evidence="8">Belongs to the tRNA(Ile)-lysidine synthase family.</text>
</comment>
<evidence type="ECO:0000256" key="4">
    <source>
        <dbReference type="ARBA" id="ARBA00022694"/>
    </source>
</evidence>
<evidence type="ECO:0000256" key="2">
    <source>
        <dbReference type="ARBA" id="ARBA00022490"/>
    </source>
</evidence>
<comment type="function">
    <text evidence="8">Ligates lysine onto the cytidine present at position 34 of the AUA codon-specific tRNA(Ile) that contains the anticodon CAU, in an ATP-dependent manner. Cytidine is converted to lysidine, thus changing the amino acid specificity of the tRNA from methionine to isoleucine.</text>
</comment>
<keyword evidence="11" id="KW-1185">Reference proteome</keyword>
<keyword evidence="4 8" id="KW-0819">tRNA processing</keyword>
<evidence type="ECO:0000313" key="10">
    <source>
        <dbReference type="EMBL" id="MBY4797834.1"/>
    </source>
</evidence>
<evidence type="ECO:0000256" key="7">
    <source>
        <dbReference type="ARBA" id="ARBA00048539"/>
    </source>
</evidence>
<dbReference type="InterPro" id="IPR012094">
    <property type="entry name" value="tRNA_Ile_lys_synt"/>
</dbReference>
<evidence type="ECO:0000256" key="8">
    <source>
        <dbReference type="HAMAP-Rule" id="MF_01161"/>
    </source>
</evidence>
<gene>
    <name evidence="8 10" type="primary">tilS</name>
    <name evidence="10" type="ORF">K6V98_05645</name>
</gene>
<dbReference type="GO" id="GO:0032267">
    <property type="term" value="F:tRNA(Ile)-lysidine synthase activity"/>
    <property type="evidence" value="ECO:0007669"/>
    <property type="project" value="UniProtKB-EC"/>
</dbReference>
<dbReference type="NCBIfam" id="TIGR02432">
    <property type="entry name" value="lysidine_TilS_N"/>
    <property type="match status" value="1"/>
</dbReference>
<evidence type="ECO:0000256" key="1">
    <source>
        <dbReference type="ARBA" id="ARBA00004496"/>
    </source>
</evidence>
<dbReference type="NCBIfam" id="TIGR02433">
    <property type="entry name" value="lysidine_TilS_C"/>
    <property type="match status" value="1"/>
</dbReference>
<evidence type="ECO:0000256" key="3">
    <source>
        <dbReference type="ARBA" id="ARBA00022598"/>
    </source>
</evidence>
<comment type="caution">
    <text evidence="10">The sequence shown here is derived from an EMBL/GenBank/DDBJ whole genome shotgun (WGS) entry which is preliminary data.</text>
</comment>
<comment type="domain">
    <text evidence="8">The N-terminal region contains the highly conserved SGGXDS motif, predicted to be a P-loop motif involved in ATP binding.</text>
</comment>
<evidence type="ECO:0000256" key="5">
    <source>
        <dbReference type="ARBA" id="ARBA00022741"/>
    </source>
</evidence>
<feature type="domain" description="Lysidine-tRNA(Ile) synthetase C-terminal" evidence="9">
    <location>
        <begin position="422"/>
        <end position="495"/>
    </location>
</feature>
<keyword evidence="6 8" id="KW-0067">ATP-binding</keyword>
<dbReference type="InterPro" id="IPR014729">
    <property type="entry name" value="Rossmann-like_a/b/a_fold"/>
</dbReference>
<proteinExistence type="inferred from homology"/>
<reference evidence="10 11" key="1">
    <citation type="submission" date="2021-08" db="EMBL/GenBank/DDBJ databases">
        <title>Collinsella faecalis sp. nov. isolated from swine faeces.</title>
        <authorList>
            <person name="Oh B.S."/>
            <person name="Lee J.H."/>
        </authorList>
    </citation>
    <scope>NUCLEOTIDE SEQUENCE [LARGE SCALE GENOMIC DNA]</scope>
    <source>
        <strain evidence="10 11">AGMB00827</strain>
    </source>
</reference>
<dbReference type="HAMAP" id="MF_01161">
    <property type="entry name" value="tRNA_Ile_lys_synt"/>
    <property type="match status" value="1"/>
</dbReference>
<comment type="catalytic activity">
    <reaction evidence="7 8">
        <text>cytidine(34) in tRNA(Ile2) + L-lysine + ATP = lysidine(34) in tRNA(Ile2) + AMP + diphosphate + H(+)</text>
        <dbReference type="Rhea" id="RHEA:43744"/>
        <dbReference type="Rhea" id="RHEA-COMP:10625"/>
        <dbReference type="Rhea" id="RHEA-COMP:10670"/>
        <dbReference type="ChEBI" id="CHEBI:15378"/>
        <dbReference type="ChEBI" id="CHEBI:30616"/>
        <dbReference type="ChEBI" id="CHEBI:32551"/>
        <dbReference type="ChEBI" id="CHEBI:33019"/>
        <dbReference type="ChEBI" id="CHEBI:82748"/>
        <dbReference type="ChEBI" id="CHEBI:83665"/>
        <dbReference type="ChEBI" id="CHEBI:456215"/>
        <dbReference type="EC" id="6.3.4.19"/>
    </reaction>
</comment>
<dbReference type="SMART" id="SM00977">
    <property type="entry name" value="TilS_C"/>
    <property type="match status" value="1"/>
</dbReference>
<dbReference type="Gene3D" id="1.20.59.20">
    <property type="match status" value="1"/>
</dbReference>
<dbReference type="CDD" id="cd01992">
    <property type="entry name" value="TilS_N"/>
    <property type="match status" value="1"/>
</dbReference>
<keyword evidence="5 8" id="KW-0547">Nucleotide-binding</keyword>
<evidence type="ECO:0000259" key="9">
    <source>
        <dbReference type="SMART" id="SM00977"/>
    </source>
</evidence>
<keyword evidence="3 8" id="KW-0436">Ligase</keyword>
<comment type="subcellular location">
    <subcellularLocation>
        <location evidence="1 8">Cytoplasm</location>
    </subcellularLocation>
</comment>
<dbReference type="RefSeq" id="WP_222199542.1">
    <property type="nucleotide sequence ID" value="NZ_JAIMFO010000006.1"/>
</dbReference>
<keyword evidence="2 8" id="KW-0963">Cytoplasm</keyword>
<dbReference type="SUPFAM" id="SSF82829">
    <property type="entry name" value="MesJ substrate recognition domain-like"/>
    <property type="match status" value="1"/>
</dbReference>
<dbReference type="InterPro" id="IPR012796">
    <property type="entry name" value="Lysidine-tRNA-synth_C"/>
</dbReference>
<evidence type="ECO:0000313" key="11">
    <source>
        <dbReference type="Proteomes" id="UP000700908"/>
    </source>
</evidence>
<dbReference type="PANTHER" id="PTHR43033">
    <property type="entry name" value="TRNA(ILE)-LYSIDINE SYNTHASE-RELATED"/>
    <property type="match status" value="1"/>
</dbReference>
<dbReference type="InterPro" id="IPR011063">
    <property type="entry name" value="TilS/TtcA_N"/>
</dbReference>
<dbReference type="EMBL" id="JAIMFO010000006">
    <property type="protein sequence ID" value="MBY4797834.1"/>
    <property type="molecule type" value="Genomic_DNA"/>
</dbReference>
<organism evidence="10 11">
    <name type="scientific">Collinsella ureilytica</name>
    <dbReference type="NCBI Taxonomy" id="2869515"/>
    <lineage>
        <taxon>Bacteria</taxon>
        <taxon>Bacillati</taxon>
        <taxon>Actinomycetota</taxon>
        <taxon>Coriobacteriia</taxon>
        <taxon>Coriobacteriales</taxon>
        <taxon>Coriobacteriaceae</taxon>
        <taxon>Collinsella</taxon>
    </lineage>
</organism>
<sequence length="504" mass="54106">MPTVAQHYKQLREPLTGPAPAADEKLNAPVLLMVSGGADSTALALLACTSRLDIDDGRGVATIARERLHVLHINHHLRGEASNRDEGFVRSLCARLGLPLCVHHASFQHIGSENLEAVAREVRYAAARSLASDLSQAAGTPISAARIVTAHTSSDRAETFFLNAIKGSGSSGLSSIPRRRGIIVRPLLDRTHDELVSYLSMRGESWCEDETNTDTTYARSFIRHKVLPQARELNASVERAIGTACDILSDEDRLLSRLAGQALRSCVRRRRPGLLALDGTRLASSELAIARRIVRLAAREIDPEIRLHVQHIEAVLVCVGTGSGSTTLPGGVDVRMEFGILTLRSADAQEEIAAGWIQVPGTMALANGYVLEAALTSVPAGTNPVAYARTYARDHASSTLVEIEALGFDPRALAAGDTQARLWVDGPEPGDVMCPLGMAGRKKKISDLLGSKKIPVAERPAVPVIRTAPSGAVVWVAGVMLDDRFKATVHTHLFLSLTVRHPGQ</sequence>
<evidence type="ECO:0000256" key="6">
    <source>
        <dbReference type="ARBA" id="ARBA00022840"/>
    </source>
</evidence>
<dbReference type="SUPFAM" id="SSF56037">
    <property type="entry name" value="PheT/TilS domain"/>
    <property type="match status" value="1"/>
</dbReference>
<feature type="binding site" evidence="8">
    <location>
        <begin position="35"/>
        <end position="40"/>
    </location>
    <ligand>
        <name>ATP</name>
        <dbReference type="ChEBI" id="CHEBI:30616"/>
    </ligand>
</feature>
<dbReference type="Pfam" id="PF01171">
    <property type="entry name" value="ATP_bind_3"/>
    <property type="match status" value="1"/>
</dbReference>
<dbReference type="SUPFAM" id="SSF52402">
    <property type="entry name" value="Adenine nucleotide alpha hydrolases-like"/>
    <property type="match status" value="1"/>
</dbReference>
<dbReference type="InterPro" id="IPR012795">
    <property type="entry name" value="tRNA_Ile_lys_synt_N"/>
</dbReference>
<protein>
    <recommendedName>
        <fullName evidence="8">tRNA(Ile)-lysidine synthase</fullName>
        <ecNumber evidence="8">6.3.4.19</ecNumber>
    </recommendedName>
    <alternativeName>
        <fullName evidence="8">tRNA(Ile)-2-lysyl-cytidine synthase</fullName>
    </alternativeName>
    <alternativeName>
        <fullName evidence="8">tRNA(Ile)-lysidine synthetase</fullName>
    </alternativeName>
</protein>
<dbReference type="Pfam" id="PF11734">
    <property type="entry name" value="TilS_C"/>
    <property type="match status" value="1"/>
</dbReference>
<dbReference type="EC" id="6.3.4.19" evidence="8"/>
<accession>A0ABS7MKD3</accession>
<name>A0ABS7MKD3_9ACTN</name>
<dbReference type="PANTHER" id="PTHR43033:SF1">
    <property type="entry name" value="TRNA(ILE)-LYSIDINE SYNTHASE-RELATED"/>
    <property type="match status" value="1"/>
</dbReference>
<dbReference type="Proteomes" id="UP000700908">
    <property type="component" value="Unassembled WGS sequence"/>
</dbReference>
<dbReference type="Gene3D" id="3.40.50.620">
    <property type="entry name" value="HUPs"/>
    <property type="match status" value="1"/>
</dbReference>